<gene>
    <name evidence="1" type="ORF">F5144DRAFT_634547</name>
</gene>
<organism evidence="1 2">
    <name type="scientific">Chaetomium tenue</name>
    <dbReference type="NCBI Taxonomy" id="1854479"/>
    <lineage>
        <taxon>Eukaryota</taxon>
        <taxon>Fungi</taxon>
        <taxon>Dikarya</taxon>
        <taxon>Ascomycota</taxon>
        <taxon>Pezizomycotina</taxon>
        <taxon>Sordariomycetes</taxon>
        <taxon>Sordariomycetidae</taxon>
        <taxon>Sordariales</taxon>
        <taxon>Chaetomiaceae</taxon>
        <taxon>Chaetomium</taxon>
    </lineage>
</organism>
<evidence type="ECO:0000313" key="1">
    <source>
        <dbReference type="EMBL" id="KAH6649330.1"/>
    </source>
</evidence>
<sequence length="303" mass="33075">MHQLQIFKHAAGLFLLLAIYSLPGALGNKNRKDLCGVSMHTSNIPGVGNFSAIDATWRVPEVAGRPGDNPNSFTWPHVKHGVALCCGDDCSTKLSASILVSAPDPGRGYMASAMFELSPAFPTLVIPEAHNFYINSSDVIWMRAEILDSHTAQLTFSKFVDNNSNITVSVNLGIGTQDGKTILNVTTRSNEQNRQYTQPLRGNHETPEFCGDSAWWWFTDYSADGDKAGNQKACSRFAPVLVAGQGLQTTEKKVFPADLALSGLARFWNMVRDTADGPELLCSTKSFVDTGMTMFYPPHPWGV</sequence>
<reference evidence="1 2" key="1">
    <citation type="journal article" date="2021" name="Nat. Commun.">
        <title>Genetic determinants of endophytism in the Arabidopsis root mycobiome.</title>
        <authorList>
            <person name="Mesny F."/>
            <person name="Miyauchi S."/>
            <person name="Thiergart T."/>
            <person name="Pickel B."/>
            <person name="Atanasova L."/>
            <person name="Karlsson M."/>
            <person name="Huettel B."/>
            <person name="Barry K.W."/>
            <person name="Haridas S."/>
            <person name="Chen C."/>
            <person name="Bauer D."/>
            <person name="Andreopoulos W."/>
            <person name="Pangilinan J."/>
            <person name="LaButti K."/>
            <person name="Riley R."/>
            <person name="Lipzen A."/>
            <person name="Clum A."/>
            <person name="Drula E."/>
            <person name="Henrissat B."/>
            <person name="Kohler A."/>
            <person name="Grigoriev I.V."/>
            <person name="Martin F.M."/>
            <person name="Hacquard S."/>
        </authorList>
    </citation>
    <scope>NUCLEOTIDE SEQUENCE [LARGE SCALE GENOMIC DNA]</scope>
    <source>
        <strain evidence="1 2">MPI-SDFR-AT-0079</strain>
    </source>
</reference>
<name>A0ACB7PLY9_9PEZI</name>
<comment type="caution">
    <text evidence="1">The sequence shown here is derived from an EMBL/GenBank/DDBJ whole genome shotgun (WGS) entry which is preliminary data.</text>
</comment>
<protein>
    <submittedName>
        <fullName evidence="1">Uncharacterized protein</fullName>
    </submittedName>
</protein>
<proteinExistence type="predicted"/>
<accession>A0ACB7PLY9</accession>
<evidence type="ECO:0000313" key="2">
    <source>
        <dbReference type="Proteomes" id="UP000724584"/>
    </source>
</evidence>
<keyword evidence="2" id="KW-1185">Reference proteome</keyword>
<dbReference type="EMBL" id="JAGIZQ010000001">
    <property type="protein sequence ID" value="KAH6649330.1"/>
    <property type="molecule type" value="Genomic_DNA"/>
</dbReference>
<dbReference type="Proteomes" id="UP000724584">
    <property type="component" value="Unassembled WGS sequence"/>
</dbReference>